<protein>
    <submittedName>
        <fullName evidence="1">Uncharacterized protein</fullName>
    </submittedName>
</protein>
<dbReference type="Proteomes" id="UP000800036">
    <property type="component" value="Unassembled WGS sequence"/>
</dbReference>
<evidence type="ECO:0000313" key="1">
    <source>
        <dbReference type="EMBL" id="KAF1976187.1"/>
    </source>
</evidence>
<reference evidence="1" key="1">
    <citation type="journal article" date="2020" name="Stud. Mycol.">
        <title>101 Dothideomycetes genomes: a test case for predicting lifestyles and emergence of pathogens.</title>
        <authorList>
            <person name="Haridas S."/>
            <person name="Albert R."/>
            <person name="Binder M."/>
            <person name="Bloem J."/>
            <person name="Labutti K."/>
            <person name="Salamov A."/>
            <person name="Andreopoulos B."/>
            <person name="Baker S."/>
            <person name="Barry K."/>
            <person name="Bills G."/>
            <person name="Bluhm B."/>
            <person name="Cannon C."/>
            <person name="Castanera R."/>
            <person name="Culley D."/>
            <person name="Daum C."/>
            <person name="Ezra D."/>
            <person name="Gonzalez J."/>
            <person name="Henrissat B."/>
            <person name="Kuo A."/>
            <person name="Liang C."/>
            <person name="Lipzen A."/>
            <person name="Lutzoni F."/>
            <person name="Magnuson J."/>
            <person name="Mondo S."/>
            <person name="Nolan M."/>
            <person name="Ohm R."/>
            <person name="Pangilinan J."/>
            <person name="Park H.-J."/>
            <person name="Ramirez L."/>
            <person name="Alfaro M."/>
            <person name="Sun H."/>
            <person name="Tritt A."/>
            <person name="Yoshinaga Y."/>
            <person name="Zwiers L.-H."/>
            <person name="Turgeon B."/>
            <person name="Goodwin S."/>
            <person name="Spatafora J."/>
            <person name="Crous P."/>
            <person name="Grigoriev I."/>
        </authorList>
    </citation>
    <scope>NUCLEOTIDE SEQUENCE</scope>
    <source>
        <strain evidence="1">CBS 107.79</strain>
    </source>
</reference>
<evidence type="ECO:0000313" key="2">
    <source>
        <dbReference type="Proteomes" id="UP000800036"/>
    </source>
</evidence>
<name>A0A6A5VSG5_9PLEO</name>
<dbReference type="PROSITE" id="PS51257">
    <property type="entry name" value="PROKAR_LIPOPROTEIN"/>
    <property type="match status" value="1"/>
</dbReference>
<dbReference type="AlphaFoldDB" id="A0A6A5VSG5"/>
<dbReference type="EMBL" id="ML976667">
    <property type="protein sequence ID" value="KAF1976187.1"/>
    <property type="molecule type" value="Genomic_DNA"/>
</dbReference>
<keyword evidence="2" id="KW-1185">Reference proteome</keyword>
<organism evidence="1 2">
    <name type="scientific">Bimuria novae-zelandiae CBS 107.79</name>
    <dbReference type="NCBI Taxonomy" id="1447943"/>
    <lineage>
        <taxon>Eukaryota</taxon>
        <taxon>Fungi</taxon>
        <taxon>Dikarya</taxon>
        <taxon>Ascomycota</taxon>
        <taxon>Pezizomycotina</taxon>
        <taxon>Dothideomycetes</taxon>
        <taxon>Pleosporomycetidae</taxon>
        <taxon>Pleosporales</taxon>
        <taxon>Massarineae</taxon>
        <taxon>Didymosphaeriaceae</taxon>
        <taxon>Bimuria</taxon>
    </lineage>
</organism>
<accession>A0A6A5VSG5</accession>
<sequence>MVQKCKLALVGASSVSCTRSRRHCRTGKLHDSQNETASTETSKGYPPMRTIASVLVDASSGATRPANQLVLGRNDTSLKMQYDMSKPVTCGFPCFSPAEWIAGIVASVDYGAVLPAERCRGLSSSFK</sequence>
<gene>
    <name evidence="1" type="ORF">BU23DRAFT_42691</name>
</gene>
<proteinExistence type="predicted"/>